<dbReference type="Pfam" id="PF00849">
    <property type="entry name" value="PseudoU_synth_2"/>
    <property type="match status" value="1"/>
</dbReference>
<evidence type="ECO:0000313" key="6">
    <source>
        <dbReference type="Proteomes" id="UP001429357"/>
    </source>
</evidence>
<dbReference type="InterPro" id="IPR020103">
    <property type="entry name" value="PsdUridine_synth_cat_dom_sf"/>
</dbReference>
<dbReference type="EC" id="5.4.99.-" evidence="3"/>
<evidence type="ECO:0000313" key="5">
    <source>
        <dbReference type="EMBL" id="MEO1780923.1"/>
    </source>
</evidence>
<organism evidence="5 6">
    <name type="scientific">Enterococcus diestrammenae</name>
    <dbReference type="NCBI Taxonomy" id="1155073"/>
    <lineage>
        <taxon>Bacteria</taxon>
        <taxon>Bacillati</taxon>
        <taxon>Bacillota</taxon>
        <taxon>Bacilli</taxon>
        <taxon>Lactobacillales</taxon>
        <taxon>Enterococcaceae</taxon>
        <taxon>Enterococcus</taxon>
    </lineage>
</organism>
<reference evidence="6" key="1">
    <citation type="submission" date="2016-06" db="EMBL/GenBank/DDBJ databases">
        <title>Four novel species of enterococci isolated from chicken manure.</title>
        <authorList>
            <person name="Van Tyne D."/>
        </authorList>
    </citation>
    <scope>NUCLEOTIDE SEQUENCE [LARGE SCALE GENOMIC DNA]</scope>
    <source>
        <strain evidence="6">JM9A</strain>
    </source>
</reference>
<dbReference type="RefSeq" id="WP_161870551.1">
    <property type="nucleotide sequence ID" value="NZ_MAEI02000001.1"/>
</dbReference>
<dbReference type="Proteomes" id="UP001429357">
    <property type="component" value="Unassembled WGS sequence"/>
</dbReference>
<comment type="catalytic activity">
    <reaction evidence="1 3">
        <text>a uridine in RNA = a pseudouridine in RNA</text>
        <dbReference type="Rhea" id="RHEA:48348"/>
        <dbReference type="Rhea" id="RHEA-COMP:12068"/>
        <dbReference type="Rhea" id="RHEA-COMP:12069"/>
        <dbReference type="ChEBI" id="CHEBI:65314"/>
        <dbReference type="ChEBI" id="CHEBI:65315"/>
    </reaction>
</comment>
<protein>
    <recommendedName>
        <fullName evidence="3">Pseudouridine synthase</fullName>
        <ecNumber evidence="3">5.4.99.-</ecNumber>
    </recommendedName>
</protein>
<dbReference type="EMBL" id="MAEI02000001">
    <property type="protein sequence ID" value="MEO1780923.1"/>
    <property type="molecule type" value="Genomic_DNA"/>
</dbReference>
<dbReference type="NCBIfam" id="TIGR00005">
    <property type="entry name" value="rluA_subfam"/>
    <property type="match status" value="1"/>
</dbReference>
<comment type="caution">
    <text evidence="5">The sequence shown here is derived from an EMBL/GenBank/DDBJ whole genome shotgun (WGS) entry which is preliminary data.</text>
</comment>
<dbReference type="InterPro" id="IPR006145">
    <property type="entry name" value="PsdUridine_synth_RsuA/RluA"/>
</dbReference>
<dbReference type="InterPro" id="IPR006225">
    <property type="entry name" value="PsdUridine_synth_RluC/D"/>
</dbReference>
<keyword evidence="6" id="KW-1185">Reference proteome</keyword>
<name>A0ABV0F1K5_9ENTE</name>
<evidence type="ECO:0000256" key="2">
    <source>
        <dbReference type="ARBA" id="ARBA00010876"/>
    </source>
</evidence>
<evidence type="ECO:0000256" key="3">
    <source>
        <dbReference type="RuleBase" id="RU362028"/>
    </source>
</evidence>
<evidence type="ECO:0000256" key="1">
    <source>
        <dbReference type="ARBA" id="ARBA00000073"/>
    </source>
</evidence>
<reference evidence="5 6" key="2">
    <citation type="submission" date="2024-02" db="EMBL/GenBank/DDBJ databases">
        <title>The Genome Sequence of Enterococcus diestrammenae JM9A.</title>
        <authorList>
            <person name="Earl A."/>
            <person name="Manson A."/>
            <person name="Gilmore M."/>
            <person name="Sanders J."/>
            <person name="Shea T."/>
            <person name="Howe W."/>
            <person name="Livny J."/>
            <person name="Cuomo C."/>
            <person name="Neafsey D."/>
            <person name="Birren B."/>
        </authorList>
    </citation>
    <scope>NUCLEOTIDE SEQUENCE [LARGE SCALE GENOMIC DNA]</scope>
    <source>
        <strain evidence="5 6">JM9A</strain>
    </source>
</reference>
<evidence type="ECO:0000259" key="4">
    <source>
        <dbReference type="Pfam" id="PF00849"/>
    </source>
</evidence>
<accession>A0ABV0F1K5</accession>
<comment type="function">
    <text evidence="3">Responsible for synthesis of pseudouridine from uracil.</text>
</comment>
<dbReference type="PANTHER" id="PTHR21600:SF44">
    <property type="entry name" value="RIBOSOMAL LARGE SUBUNIT PSEUDOURIDINE SYNTHASE D"/>
    <property type="match status" value="1"/>
</dbReference>
<feature type="domain" description="Pseudouridine synthase RsuA/RluA-like" evidence="4">
    <location>
        <begin position="89"/>
        <end position="238"/>
    </location>
</feature>
<keyword evidence="3" id="KW-0413">Isomerase</keyword>
<dbReference type="InterPro" id="IPR050188">
    <property type="entry name" value="RluA_PseudoU_synthase"/>
</dbReference>
<dbReference type="PANTHER" id="PTHR21600">
    <property type="entry name" value="MITOCHONDRIAL RNA PSEUDOURIDINE SYNTHASE"/>
    <property type="match status" value="1"/>
</dbReference>
<dbReference type="Gene3D" id="3.30.2350.10">
    <property type="entry name" value="Pseudouridine synthase"/>
    <property type="match status" value="1"/>
</dbReference>
<gene>
    <name evidence="5" type="ORF">BAU18_000501</name>
</gene>
<dbReference type="SUPFAM" id="SSF55120">
    <property type="entry name" value="Pseudouridine synthase"/>
    <property type="match status" value="1"/>
</dbReference>
<proteinExistence type="inferred from homology"/>
<dbReference type="CDD" id="cd02869">
    <property type="entry name" value="PseudoU_synth_RluA_like"/>
    <property type="match status" value="1"/>
</dbReference>
<sequence length="284" mass="32327">MNYTIQLPASQKPLSLADLLEKQWLVPRKVRHLLRMRKNCLVNGAIAEFHQIVQAGDTLTVILEETDYNYQPLQLGQAKNVKVLYEDSHLIVVDKPAGIKTHPNEPGEKGTLMNDLAAYLAPSQSRPYVVHRLDQETSGTLLFAKNPLVLPLLSRLLEEKQIYRRYQALVKGEISRDLTITKKIGRDRHDRRKRVIDPRGGQIAVTHVEVFSHTPKESRIFCILETGRTHQIRVHLAALGHPIIGDPLYGKQTAPRLMLHAYQMSLKHPFTEETIEITANPGLW</sequence>
<comment type="similarity">
    <text evidence="2 3">Belongs to the pseudouridine synthase RluA family.</text>
</comment>